<dbReference type="RefSeq" id="WP_023402754.1">
    <property type="nucleotide sequence ID" value="NZ_BAUJ01000004.1"/>
</dbReference>
<reference evidence="2 3" key="1">
    <citation type="submission" date="2013-11" db="EMBL/GenBank/DDBJ databases">
        <title>Whole genome shotgun sequence of Vibrio halioticoli NBRC 102217.</title>
        <authorList>
            <person name="Isaki S."/>
            <person name="Kimura A."/>
            <person name="Ohji S."/>
            <person name="Hosoyama A."/>
            <person name="Fujita N."/>
            <person name="Hashimoto M."/>
            <person name="Hosoyama Y."/>
            <person name="Yamazoe A."/>
        </authorList>
    </citation>
    <scope>NUCLEOTIDE SEQUENCE [LARGE SCALE GENOMIC DNA]</scope>
    <source>
        <strain evidence="2 3">NBRC 102217</strain>
    </source>
</reference>
<dbReference type="AlphaFoldDB" id="V5FH91"/>
<accession>V5FH91</accession>
<feature type="chain" id="PRO_5004732654" description="Lipoprotein" evidence="1">
    <location>
        <begin position="18"/>
        <end position="196"/>
    </location>
</feature>
<evidence type="ECO:0000313" key="2">
    <source>
        <dbReference type="EMBL" id="GAD88367.1"/>
    </source>
</evidence>
<keyword evidence="3" id="KW-1185">Reference proteome</keyword>
<protein>
    <recommendedName>
        <fullName evidence="4">Lipoprotein</fullName>
    </recommendedName>
</protein>
<proteinExistence type="predicted"/>
<dbReference type="EMBL" id="BAUJ01000004">
    <property type="protein sequence ID" value="GAD88367.1"/>
    <property type="molecule type" value="Genomic_DNA"/>
</dbReference>
<comment type="caution">
    <text evidence="2">The sequence shown here is derived from an EMBL/GenBank/DDBJ whole genome shotgun (WGS) entry which is preliminary data.</text>
</comment>
<evidence type="ECO:0000313" key="3">
    <source>
        <dbReference type="Proteomes" id="UP000017800"/>
    </source>
</evidence>
<organism evidence="2 3">
    <name type="scientific">Vibrio halioticoli NBRC 102217</name>
    <dbReference type="NCBI Taxonomy" id="1219072"/>
    <lineage>
        <taxon>Bacteria</taxon>
        <taxon>Pseudomonadati</taxon>
        <taxon>Pseudomonadota</taxon>
        <taxon>Gammaproteobacteria</taxon>
        <taxon>Vibrionales</taxon>
        <taxon>Vibrionaceae</taxon>
        <taxon>Vibrio</taxon>
    </lineage>
</organism>
<sequence>MKKILSIVLLFSLGGCASLLTNKIVFNHHNNHVDIAGVEASVDLPSNYVFVEDFKIKSFQGYSNTVGGEKDSFDMSIFKDTESNGFVMLLRRKCHHCYFSNIARGDTTYRLGAFRTFQVDRYRSMSLTHHGVLDQKIYEALMTNNTENRDYREQMCGESIRTSNHKSIYVMSVFKSCYQTQPDILNTLNLKPITHS</sequence>
<dbReference type="PROSITE" id="PS51257">
    <property type="entry name" value="PROKAR_LIPOPROTEIN"/>
    <property type="match status" value="1"/>
</dbReference>
<evidence type="ECO:0008006" key="4">
    <source>
        <dbReference type="Google" id="ProtNLM"/>
    </source>
</evidence>
<keyword evidence="1" id="KW-0732">Signal</keyword>
<feature type="signal peptide" evidence="1">
    <location>
        <begin position="1"/>
        <end position="17"/>
    </location>
</feature>
<name>V5FH91_9VIBR</name>
<evidence type="ECO:0000256" key="1">
    <source>
        <dbReference type="SAM" id="SignalP"/>
    </source>
</evidence>
<gene>
    <name evidence="2" type="ORF">VHA01S_004_01390</name>
</gene>
<dbReference type="Proteomes" id="UP000017800">
    <property type="component" value="Unassembled WGS sequence"/>
</dbReference>